<gene>
    <name evidence="2" type="ORF">B521_0142</name>
</gene>
<sequence length="229" mass="25417">MARYLKYTVREGDTLQSISQSTTDDINNWITIAEYNNLEYPYIVETTKEKVANVSHLVTWGDEIILPFPIESLELSALNINRQDKDEIENIALGTDLNINIIGEGSWDGIYRLSSNGHGDIEIASGMDNIKQAVLNRLLTGKGSLEGHPDFGSNLERDIGLHTSNTLQMINNDISKAILSDSRITAVNVSNSSILGDTYNGKWQVTVEGLDTAFEWVFSRDSSGNFTLE</sequence>
<evidence type="ECO:0000313" key="2">
    <source>
        <dbReference type="EMBL" id="QBJ03492.1"/>
    </source>
</evidence>
<name>A0A4Y5FEL4_9CAUD</name>
<organism evidence="2 3">
    <name type="scientific">Lactobacillus phage 521B</name>
    <dbReference type="NCBI Taxonomy" id="2510942"/>
    <lineage>
        <taxon>Viruses</taxon>
        <taxon>Duplodnaviria</taxon>
        <taxon>Heunggongvirae</taxon>
        <taxon>Uroviricota</taxon>
        <taxon>Caudoviricetes</taxon>
        <taxon>Herelleviridae</taxon>
        <taxon>Tybeckvirus</taxon>
        <taxon>Tybeckvirus tv521B</taxon>
    </lineage>
</organism>
<dbReference type="SUPFAM" id="SSF160719">
    <property type="entry name" value="gpW/gp25-like"/>
    <property type="match status" value="1"/>
</dbReference>
<dbReference type="Pfam" id="PF01476">
    <property type="entry name" value="LysM"/>
    <property type="match status" value="1"/>
</dbReference>
<dbReference type="InterPro" id="IPR018392">
    <property type="entry name" value="LysM"/>
</dbReference>
<protein>
    <submittedName>
        <fullName evidence="2">Baseplate protein</fullName>
    </submittedName>
</protein>
<dbReference type="InterPro" id="IPR036779">
    <property type="entry name" value="LysM_dom_sf"/>
</dbReference>
<dbReference type="Gene3D" id="3.10.350.10">
    <property type="entry name" value="LysM domain"/>
    <property type="match status" value="1"/>
</dbReference>
<reference evidence="2 3" key="1">
    <citation type="submission" date="2019-02" db="EMBL/GenBank/DDBJ databases">
        <title>Isolation of virulent Lactobacillus brevis phages.</title>
        <authorList>
            <person name="Feyereisen M."/>
            <person name="Mahony J."/>
            <person name="O'Sullivan T."/>
            <person name="van Sinderen D."/>
        </authorList>
    </citation>
    <scope>NUCLEOTIDE SEQUENCE [LARGE SCALE GENOMIC DNA]</scope>
</reference>
<dbReference type="EMBL" id="MK504443">
    <property type="protein sequence ID" value="QBJ03492.1"/>
    <property type="molecule type" value="Genomic_DNA"/>
</dbReference>
<feature type="domain" description="LysM" evidence="1">
    <location>
        <begin position="7"/>
        <end position="42"/>
    </location>
</feature>
<evidence type="ECO:0000259" key="1">
    <source>
        <dbReference type="Pfam" id="PF01476"/>
    </source>
</evidence>
<dbReference type="Gene3D" id="3.10.450.40">
    <property type="match status" value="1"/>
</dbReference>
<dbReference type="Proteomes" id="UP000308874">
    <property type="component" value="Segment"/>
</dbReference>
<evidence type="ECO:0000313" key="3">
    <source>
        <dbReference type="Proteomes" id="UP000308874"/>
    </source>
</evidence>
<accession>A0A4Y5FEL4</accession>
<proteinExistence type="predicted"/>
<keyword evidence="3" id="KW-1185">Reference proteome</keyword>